<name>A0A848IU65_9BACT</name>
<reference evidence="2 3" key="1">
    <citation type="submission" date="2020-04" db="EMBL/GenBank/DDBJ databases">
        <title>Flammeovirgaceae bacterium KN852 isolated from deep sea.</title>
        <authorList>
            <person name="Zhang D.-C."/>
        </authorList>
    </citation>
    <scope>NUCLEOTIDE SEQUENCE [LARGE SCALE GENOMIC DNA]</scope>
    <source>
        <strain evidence="2 3">KN852</strain>
    </source>
</reference>
<dbReference type="EMBL" id="JABBNU010000001">
    <property type="protein sequence ID" value="NMM46845.1"/>
    <property type="molecule type" value="Genomic_DNA"/>
</dbReference>
<dbReference type="Proteomes" id="UP000559010">
    <property type="component" value="Unassembled WGS sequence"/>
</dbReference>
<protein>
    <submittedName>
        <fullName evidence="2">Uncharacterized protein</fullName>
    </submittedName>
</protein>
<evidence type="ECO:0000256" key="1">
    <source>
        <dbReference type="SAM" id="Phobius"/>
    </source>
</evidence>
<feature type="transmembrane region" description="Helical" evidence="1">
    <location>
        <begin position="69"/>
        <end position="89"/>
    </location>
</feature>
<feature type="transmembrane region" description="Helical" evidence="1">
    <location>
        <begin position="7"/>
        <end position="28"/>
    </location>
</feature>
<feature type="transmembrane region" description="Helical" evidence="1">
    <location>
        <begin position="101"/>
        <end position="119"/>
    </location>
</feature>
<feature type="transmembrane region" description="Helical" evidence="1">
    <location>
        <begin position="40"/>
        <end position="62"/>
    </location>
</feature>
<keyword evidence="1" id="KW-1133">Transmembrane helix</keyword>
<comment type="caution">
    <text evidence="2">The sequence shown here is derived from an EMBL/GenBank/DDBJ whole genome shotgun (WGS) entry which is preliminary data.</text>
</comment>
<keyword evidence="3" id="KW-1185">Reference proteome</keyword>
<proteinExistence type="predicted"/>
<dbReference type="AlphaFoldDB" id="A0A848IU65"/>
<organism evidence="2 3">
    <name type="scientific">Marinigracilibium pacificum</name>
    <dbReference type="NCBI Taxonomy" id="2729599"/>
    <lineage>
        <taxon>Bacteria</taxon>
        <taxon>Pseudomonadati</taxon>
        <taxon>Bacteroidota</taxon>
        <taxon>Cytophagia</taxon>
        <taxon>Cytophagales</taxon>
        <taxon>Flammeovirgaceae</taxon>
        <taxon>Marinigracilibium</taxon>
    </lineage>
</organism>
<accession>A0A848IU65</accession>
<evidence type="ECO:0000313" key="2">
    <source>
        <dbReference type="EMBL" id="NMM46845.1"/>
    </source>
</evidence>
<sequence>MKNLKIAFFTSLIVFVFHYLAGIVFVHIMNPDGVVWMNPFLMFLFLFWVYFLIAFIYVIIINITKIDKWLIASILMLIALFGMYFPFIIEGTFIRNFMWRSVVLIIITIPILVFSSKFIQKKLDS</sequence>
<dbReference type="RefSeq" id="WP_169677473.1">
    <property type="nucleotide sequence ID" value="NZ_JABBNU010000001.1"/>
</dbReference>
<evidence type="ECO:0000313" key="3">
    <source>
        <dbReference type="Proteomes" id="UP000559010"/>
    </source>
</evidence>
<keyword evidence="1" id="KW-0472">Membrane</keyword>
<gene>
    <name evidence="2" type="ORF">HH304_00430</name>
</gene>
<keyword evidence="1" id="KW-0812">Transmembrane</keyword>